<keyword evidence="3" id="KW-1003">Cell membrane</keyword>
<dbReference type="PANTHER" id="PTHR11388">
    <property type="entry name" value="ORGANIC ANION TRANSPORTER"/>
    <property type="match status" value="1"/>
</dbReference>
<dbReference type="InterPro" id="IPR004156">
    <property type="entry name" value="OATP"/>
</dbReference>
<organism evidence="10">
    <name type="scientific">Xenopsylla cheopis</name>
    <name type="common">Oriental rat flea</name>
    <name type="synonym">Pulex cheopis</name>
    <dbReference type="NCBI Taxonomy" id="163159"/>
    <lineage>
        <taxon>Eukaryota</taxon>
        <taxon>Metazoa</taxon>
        <taxon>Ecdysozoa</taxon>
        <taxon>Arthropoda</taxon>
        <taxon>Hexapoda</taxon>
        <taxon>Insecta</taxon>
        <taxon>Pterygota</taxon>
        <taxon>Neoptera</taxon>
        <taxon>Endopterygota</taxon>
        <taxon>Siphonaptera</taxon>
        <taxon>Pulicidae</taxon>
        <taxon>Xenopsyllinae</taxon>
        <taxon>Xenopsylla</taxon>
    </lineage>
</organism>
<evidence type="ECO:0000256" key="7">
    <source>
        <dbReference type="ARBA" id="ARBA00023157"/>
    </source>
</evidence>
<dbReference type="InterPro" id="IPR036058">
    <property type="entry name" value="Kazal_dom_sf"/>
</dbReference>
<sequence length="270" mass="29333">MLNNLASVFYFFGYMAYWIFLPKYIETQYRQSASIASLVTGTVGLVFSAFGILLAGLVISKFKPSARAMAAWNVFIGGLSVVWMILFVYLGCSANDNNIIMNPGVGNDSPLQCSASCSCDYVPYSPVCSSDGITTYISACHAGCHDQITSKDDKIFIDCSCINATIVNDSANQKPDPPVFNSSDRSWGFAMPGSCHVDCTHQFYIFLGVVCLMKFSGATGRASNFLVSVRCVEEKDKPVSMGFGLMLMSLFSFVPSPIFFGFVLGTTLIL</sequence>
<evidence type="ECO:0000256" key="3">
    <source>
        <dbReference type="ARBA" id="ARBA00022475"/>
    </source>
</evidence>
<evidence type="ECO:0000256" key="2">
    <source>
        <dbReference type="ARBA" id="ARBA00009657"/>
    </source>
</evidence>
<dbReference type="Pfam" id="PF07648">
    <property type="entry name" value="Kazal_2"/>
    <property type="match status" value="1"/>
</dbReference>
<evidence type="ECO:0000256" key="1">
    <source>
        <dbReference type="ARBA" id="ARBA00004651"/>
    </source>
</evidence>
<feature type="transmembrane region" description="Helical" evidence="8">
    <location>
        <begin position="245"/>
        <end position="269"/>
    </location>
</feature>
<protein>
    <submittedName>
        <fullName evidence="10">Putative organic anion transporter polypeptide</fullName>
    </submittedName>
</protein>
<dbReference type="InterPro" id="IPR036259">
    <property type="entry name" value="MFS_trans_sf"/>
</dbReference>
<proteinExistence type="inferred from homology"/>
<feature type="domain" description="Kazal-like" evidence="9">
    <location>
        <begin position="107"/>
        <end position="163"/>
    </location>
</feature>
<dbReference type="PANTHER" id="PTHR11388:SF76">
    <property type="entry name" value="SOLUTE CARRIER ORGANIC ANION TRANSPORTER FAMILY MEMBER"/>
    <property type="match status" value="1"/>
</dbReference>
<dbReference type="InterPro" id="IPR002350">
    <property type="entry name" value="Kazal_dom"/>
</dbReference>
<dbReference type="SUPFAM" id="SSF100895">
    <property type="entry name" value="Kazal-type serine protease inhibitors"/>
    <property type="match status" value="1"/>
</dbReference>
<dbReference type="GO" id="GO:0016323">
    <property type="term" value="C:basolateral plasma membrane"/>
    <property type="evidence" value="ECO:0007669"/>
    <property type="project" value="TreeGrafter"/>
</dbReference>
<dbReference type="SUPFAM" id="SSF103473">
    <property type="entry name" value="MFS general substrate transporter"/>
    <property type="match status" value="1"/>
</dbReference>
<evidence type="ECO:0000256" key="8">
    <source>
        <dbReference type="SAM" id="Phobius"/>
    </source>
</evidence>
<dbReference type="PROSITE" id="PS51465">
    <property type="entry name" value="KAZAL_2"/>
    <property type="match status" value="1"/>
</dbReference>
<comment type="subcellular location">
    <subcellularLocation>
        <location evidence="1">Cell membrane</location>
        <topology evidence="1">Multi-pass membrane protein</topology>
    </subcellularLocation>
</comment>
<comment type="similarity">
    <text evidence="2">Belongs to the organo anion transporter (TC 2.A.60) family.</text>
</comment>
<keyword evidence="7" id="KW-1015">Disulfide bond</keyword>
<evidence type="ECO:0000313" key="10">
    <source>
        <dbReference type="EMBL" id="NOV51484.1"/>
    </source>
</evidence>
<dbReference type="Pfam" id="PF03137">
    <property type="entry name" value="OATP"/>
    <property type="match status" value="1"/>
</dbReference>
<evidence type="ECO:0000259" key="9">
    <source>
        <dbReference type="PROSITE" id="PS51465"/>
    </source>
</evidence>
<keyword evidence="5 8" id="KW-1133">Transmembrane helix</keyword>
<evidence type="ECO:0000256" key="4">
    <source>
        <dbReference type="ARBA" id="ARBA00022692"/>
    </source>
</evidence>
<accession>A0A6M2DZL0</accession>
<evidence type="ECO:0000256" key="6">
    <source>
        <dbReference type="ARBA" id="ARBA00023136"/>
    </source>
</evidence>
<dbReference type="EMBL" id="GIIL01007758">
    <property type="protein sequence ID" value="NOV51484.1"/>
    <property type="molecule type" value="Transcribed_RNA"/>
</dbReference>
<evidence type="ECO:0000256" key="5">
    <source>
        <dbReference type="ARBA" id="ARBA00022989"/>
    </source>
</evidence>
<feature type="transmembrane region" description="Helical" evidence="8">
    <location>
        <begin position="6"/>
        <end position="25"/>
    </location>
</feature>
<dbReference type="GO" id="GO:0015347">
    <property type="term" value="F:sodium-independent organic anion transmembrane transporter activity"/>
    <property type="evidence" value="ECO:0007669"/>
    <property type="project" value="TreeGrafter"/>
</dbReference>
<dbReference type="GO" id="GO:0043252">
    <property type="term" value="P:sodium-independent organic anion transport"/>
    <property type="evidence" value="ECO:0007669"/>
    <property type="project" value="TreeGrafter"/>
</dbReference>
<keyword evidence="4 8" id="KW-0812">Transmembrane</keyword>
<feature type="transmembrane region" description="Helical" evidence="8">
    <location>
        <begin position="37"/>
        <end position="59"/>
    </location>
</feature>
<dbReference type="AlphaFoldDB" id="A0A6M2DZL0"/>
<feature type="transmembrane region" description="Helical" evidence="8">
    <location>
        <begin position="71"/>
        <end position="92"/>
    </location>
</feature>
<reference evidence="10" key="1">
    <citation type="submission" date="2020-03" db="EMBL/GenBank/DDBJ databases">
        <title>Transcriptomic Profiling of the Digestive Tract of the Rat Flea, Xenopsylla cheopis, Following Blood Feeding and Infection with Yersinia pestis.</title>
        <authorList>
            <person name="Bland D.M."/>
            <person name="Martens C.A."/>
            <person name="Virtaneva K."/>
            <person name="Kanakabandi K."/>
            <person name="Long D."/>
            <person name="Rosenke R."/>
            <person name="Saturday G.A."/>
            <person name="Hoyt F.H."/>
            <person name="Bruno D.P."/>
            <person name="Ribeiro J.M.C."/>
            <person name="Hinnebusch J."/>
        </authorList>
    </citation>
    <scope>NUCLEOTIDE SEQUENCE</scope>
</reference>
<name>A0A6M2DZL0_XENCH</name>
<keyword evidence="6 8" id="KW-0472">Membrane</keyword>